<evidence type="ECO:0000313" key="1">
    <source>
        <dbReference type="EMBL" id="SUZ77480.1"/>
    </source>
</evidence>
<organism evidence="1">
    <name type="scientific">marine metagenome</name>
    <dbReference type="NCBI Taxonomy" id="408172"/>
    <lineage>
        <taxon>unclassified sequences</taxon>
        <taxon>metagenomes</taxon>
        <taxon>ecological metagenomes</taxon>
    </lineage>
</organism>
<feature type="non-terminal residue" evidence="1">
    <location>
        <position position="42"/>
    </location>
</feature>
<protein>
    <submittedName>
        <fullName evidence="1">Uncharacterized protein</fullName>
    </submittedName>
</protein>
<proteinExistence type="predicted"/>
<feature type="non-terminal residue" evidence="1">
    <location>
        <position position="1"/>
    </location>
</feature>
<name>A0A381QES2_9ZZZZ</name>
<gene>
    <name evidence="1" type="ORF">METZ01_LOCUS30334</name>
</gene>
<dbReference type="AntiFam" id="ANF00012">
    <property type="entry name" value="tRNA translation"/>
</dbReference>
<dbReference type="EMBL" id="UINC01001318">
    <property type="protein sequence ID" value="SUZ77480.1"/>
    <property type="molecule type" value="Genomic_DNA"/>
</dbReference>
<sequence>VVLLPVFEESLLRANRKKIGARNGIRTRDLNLGKVALYQLSY</sequence>
<accession>A0A381QES2</accession>
<dbReference type="AlphaFoldDB" id="A0A381QES2"/>
<reference evidence="1" key="1">
    <citation type="submission" date="2018-05" db="EMBL/GenBank/DDBJ databases">
        <authorList>
            <person name="Lanie J.A."/>
            <person name="Ng W.-L."/>
            <person name="Kazmierczak K.M."/>
            <person name="Andrzejewski T.M."/>
            <person name="Davidsen T.M."/>
            <person name="Wayne K.J."/>
            <person name="Tettelin H."/>
            <person name="Glass J.I."/>
            <person name="Rusch D."/>
            <person name="Podicherti R."/>
            <person name="Tsui H.-C.T."/>
            <person name="Winkler M.E."/>
        </authorList>
    </citation>
    <scope>NUCLEOTIDE SEQUENCE</scope>
</reference>